<evidence type="ECO:0000313" key="9">
    <source>
        <dbReference type="Proteomes" id="UP000199527"/>
    </source>
</evidence>
<keyword evidence="8" id="KW-0378">Hydrolase</keyword>
<dbReference type="GO" id="GO:0008233">
    <property type="term" value="F:peptidase activity"/>
    <property type="evidence" value="ECO:0007669"/>
    <property type="project" value="UniProtKB-KW"/>
</dbReference>
<protein>
    <recommendedName>
        <fullName evidence="6">Protein HflC</fullName>
    </recommendedName>
</protein>
<evidence type="ECO:0000313" key="8">
    <source>
        <dbReference type="EMBL" id="SDI68630.1"/>
    </source>
</evidence>
<organism evidence="8 9">
    <name type="scientific">Ferrimonas sediminum</name>
    <dbReference type="NCBI Taxonomy" id="718193"/>
    <lineage>
        <taxon>Bacteria</taxon>
        <taxon>Pseudomonadati</taxon>
        <taxon>Pseudomonadota</taxon>
        <taxon>Gammaproteobacteria</taxon>
        <taxon>Alteromonadales</taxon>
        <taxon>Ferrimonadaceae</taxon>
        <taxon>Ferrimonas</taxon>
    </lineage>
</organism>
<evidence type="ECO:0000256" key="2">
    <source>
        <dbReference type="ARBA" id="ARBA00007862"/>
    </source>
</evidence>
<feature type="domain" description="Band 7" evidence="7">
    <location>
        <begin position="18"/>
        <end position="188"/>
    </location>
</feature>
<dbReference type="InterPro" id="IPR036013">
    <property type="entry name" value="Band_7/SPFH_dom_sf"/>
</dbReference>
<dbReference type="PANTHER" id="PTHR42911:SF1">
    <property type="entry name" value="MODULATOR OF FTSH PROTEASE HFLC"/>
    <property type="match status" value="1"/>
</dbReference>
<dbReference type="PANTHER" id="PTHR42911">
    <property type="entry name" value="MODULATOR OF FTSH PROTEASE HFLC"/>
    <property type="match status" value="1"/>
</dbReference>
<comment type="similarity">
    <text evidence="2 6">Belongs to the band 7/mec-2 family. HflC subfamily.</text>
</comment>
<comment type="function">
    <text evidence="6">HflC and HflK could regulate a protease.</text>
</comment>
<accession>A0A1G8MMR6</accession>
<dbReference type="RefSeq" id="WP_090362604.1">
    <property type="nucleotide sequence ID" value="NZ_FNEM01000002.1"/>
</dbReference>
<evidence type="ECO:0000256" key="3">
    <source>
        <dbReference type="ARBA" id="ARBA00022692"/>
    </source>
</evidence>
<dbReference type="AlphaFoldDB" id="A0A1G8MMR6"/>
<keyword evidence="8" id="KW-0645">Protease</keyword>
<keyword evidence="9" id="KW-1185">Reference proteome</keyword>
<dbReference type="OrthoDB" id="9812991at2"/>
<sequence length="294" mass="32627">MKPISIGAIVVILFLGLSSLFVVSEGERGIVKRFGKIAKDAEGVTLVYEPGIHFKVPLIDTVLRLNARILTLDAPADRFVTSEKKDLMVDSYVKWRIIDFERYFLSTSGGNQLQAEALLQSKINNGLRSEFGTRTISEIVSGSRDELQQEALKGAAESALELGIKVVDVRVKQINLPREVSSSIYDRMRAERIAVAKEHRSQGKEKAEVLRANIDAKVTVMVAEAEKNARTIKGQGDAQAAKIYADAYTQAPEFFAFLRSLDAYSKSFNSKQDVLVVSPDSEFFQYMKSTAKPQ</sequence>
<keyword evidence="5" id="KW-0472">Membrane</keyword>
<evidence type="ECO:0000256" key="4">
    <source>
        <dbReference type="ARBA" id="ARBA00022989"/>
    </source>
</evidence>
<dbReference type="InterPro" id="IPR010200">
    <property type="entry name" value="HflC"/>
</dbReference>
<reference evidence="9" key="1">
    <citation type="submission" date="2016-10" db="EMBL/GenBank/DDBJ databases">
        <authorList>
            <person name="Varghese N."/>
            <person name="Submissions S."/>
        </authorList>
    </citation>
    <scope>NUCLEOTIDE SEQUENCE [LARGE SCALE GENOMIC DNA]</scope>
    <source>
        <strain evidence="9">DSM 23317</strain>
    </source>
</reference>
<evidence type="ECO:0000256" key="6">
    <source>
        <dbReference type="PIRNR" id="PIRNR005651"/>
    </source>
</evidence>
<dbReference type="EMBL" id="FNEM01000002">
    <property type="protein sequence ID" value="SDI68630.1"/>
    <property type="molecule type" value="Genomic_DNA"/>
</dbReference>
<dbReference type="SMART" id="SM00244">
    <property type="entry name" value="PHB"/>
    <property type="match status" value="1"/>
</dbReference>
<dbReference type="GO" id="GO:0006508">
    <property type="term" value="P:proteolysis"/>
    <property type="evidence" value="ECO:0007669"/>
    <property type="project" value="UniProtKB-KW"/>
</dbReference>
<name>A0A1G8MMR6_9GAMM</name>
<evidence type="ECO:0000256" key="5">
    <source>
        <dbReference type="ARBA" id="ARBA00023136"/>
    </source>
</evidence>
<proteinExistence type="inferred from homology"/>
<evidence type="ECO:0000256" key="1">
    <source>
        <dbReference type="ARBA" id="ARBA00004167"/>
    </source>
</evidence>
<dbReference type="CDD" id="cd03405">
    <property type="entry name" value="SPFH_HflC"/>
    <property type="match status" value="1"/>
</dbReference>
<dbReference type="Gene3D" id="3.30.479.30">
    <property type="entry name" value="Band 7 domain"/>
    <property type="match status" value="1"/>
</dbReference>
<dbReference type="InterPro" id="IPR001107">
    <property type="entry name" value="Band_7"/>
</dbReference>
<dbReference type="PIRSF" id="PIRSF005651">
    <property type="entry name" value="HflC"/>
    <property type="match status" value="1"/>
</dbReference>
<keyword evidence="3" id="KW-0812">Transmembrane</keyword>
<dbReference type="GO" id="GO:0016020">
    <property type="term" value="C:membrane"/>
    <property type="evidence" value="ECO:0007669"/>
    <property type="project" value="UniProtKB-SubCell"/>
</dbReference>
<comment type="subcellular location">
    <subcellularLocation>
        <location evidence="1">Membrane</location>
        <topology evidence="1">Single-pass membrane protein</topology>
    </subcellularLocation>
</comment>
<dbReference type="Proteomes" id="UP000199527">
    <property type="component" value="Unassembled WGS sequence"/>
</dbReference>
<keyword evidence="4" id="KW-1133">Transmembrane helix</keyword>
<dbReference type="NCBIfam" id="TIGR01932">
    <property type="entry name" value="hflC"/>
    <property type="match status" value="2"/>
</dbReference>
<gene>
    <name evidence="8" type="ORF">SAMN04488540_102415</name>
</gene>
<evidence type="ECO:0000259" key="7">
    <source>
        <dbReference type="SMART" id="SM00244"/>
    </source>
</evidence>
<dbReference type="Pfam" id="PF01145">
    <property type="entry name" value="Band_7"/>
    <property type="match status" value="1"/>
</dbReference>
<dbReference type="SUPFAM" id="SSF117892">
    <property type="entry name" value="Band 7/SPFH domain"/>
    <property type="match status" value="1"/>
</dbReference>